<dbReference type="Gene3D" id="3.80.10.10">
    <property type="entry name" value="Ribonuclease Inhibitor"/>
    <property type="match status" value="1"/>
</dbReference>
<proteinExistence type="predicted"/>
<evidence type="ECO:0000313" key="3">
    <source>
        <dbReference type="EMBL" id="ETV85739.1"/>
    </source>
</evidence>
<feature type="signal peptide" evidence="2">
    <location>
        <begin position="1"/>
        <end position="17"/>
    </location>
</feature>
<keyword evidence="2" id="KW-0732">Signal</keyword>
<name>W4H3A6_APHAT</name>
<protein>
    <recommendedName>
        <fullName evidence="4">Leucine-rich repeat-containing N-terminal plant-type domain-containing protein</fullName>
    </recommendedName>
</protein>
<dbReference type="SUPFAM" id="SSF52075">
    <property type="entry name" value="Outer arm dynein light chain 1"/>
    <property type="match status" value="1"/>
</dbReference>
<dbReference type="RefSeq" id="XP_009824211.1">
    <property type="nucleotide sequence ID" value="XM_009825909.1"/>
</dbReference>
<keyword evidence="1" id="KW-1133">Transmembrane helix</keyword>
<keyword evidence="1" id="KW-0812">Transmembrane</keyword>
<evidence type="ECO:0000256" key="2">
    <source>
        <dbReference type="SAM" id="SignalP"/>
    </source>
</evidence>
<dbReference type="VEuPathDB" id="FungiDB:H257_02329"/>
<gene>
    <name evidence="3" type="ORF">H257_02329</name>
</gene>
<evidence type="ECO:0008006" key="4">
    <source>
        <dbReference type="Google" id="ProtNLM"/>
    </source>
</evidence>
<reference evidence="3" key="1">
    <citation type="submission" date="2013-12" db="EMBL/GenBank/DDBJ databases">
        <title>The Genome Sequence of Aphanomyces astaci APO3.</title>
        <authorList>
            <consortium name="The Broad Institute Genomics Platform"/>
            <person name="Russ C."/>
            <person name="Tyler B."/>
            <person name="van West P."/>
            <person name="Dieguez-Uribeondo J."/>
            <person name="Young S.K."/>
            <person name="Zeng Q."/>
            <person name="Gargeya S."/>
            <person name="Fitzgerald M."/>
            <person name="Abouelleil A."/>
            <person name="Alvarado L."/>
            <person name="Chapman S.B."/>
            <person name="Gainer-Dewar J."/>
            <person name="Goldberg J."/>
            <person name="Griggs A."/>
            <person name="Gujja S."/>
            <person name="Hansen M."/>
            <person name="Howarth C."/>
            <person name="Imamovic A."/>
            <person name="Ireland A."/>
            <person name="Larimer J."/>
            <person name="McCowan C."/>
            <person name="Murphy C."/>
            <person name="Pearson M."/>
            <person name="Poon T.W."/>
            <person name="Priest M."/>
            <person name="Roberts A."/>
            <person name="Saif S."/>
            <person name="Shea T."/>
            <person name="Sykes S."/>
            <person name="Wortman J."/>
            <person name="Nusbaum C."/>
            <person name="Birren B."/>
        </authorList>
    </citation>
    <scope>NUCLEOTIDE SEQUENCE [LARGE SCALE GENOMIC DNA]</scope>
    <source>
        <strain evidence="3">APO3</strain>
    </source>
</reference>
<evidence type="ECO:0000256" key="1">
    <source>
        <dbReference type="SAM" id="Phobius"/>
    </source>
</evidence>
<dbReference type="AlphaFoldDB" id="W4H3A6"/>
<accession>W4H3A6</accession>
<keyword evidence="1" id="KW-0472">Membrane</keyword>
<dbReference type="GeneID" id="20804325"/>
<feature type="chain" id="PRO_5004841507" description="Leucine-rich repeat-containing N-terminal plant-type domain-containing protein" evidence="2">
    <location>
        <begin position="18"/>
        <end position="289"/>
    </location>
</feature>
<feature type="transmembrane region" description="Helical" evidence="1">
    <location>
        <begin position="245"/>
        <end position="264"/>
    </location>
</feature>
<dbReference type="InterPro" id="IPR032675">
    <property type="entry name" value="LRR_dom_sf"/>
</dbReference>
<dbReference type="OrthoDB" id="71280at2759"/>
<organism evidence="3">
    <name type="scientific">Aphanomyces astaci</name>
    <name type="common">Crayfish plague agent</name>
    <dbReference type="NCBI Taxonomy" id="112090"/>
    <lineage>
        <taxon>Eukaryota</taxon>
        <taxon>Sar</taxon>
        <taxon>Stramenopiles</taxon>
        <taxon>Oomycota</taxon>
        <taxon>Saprolegniomycetes</taxon>
        <taxon>Saprolegniales</taxon>
        <taxon>Verrucalvaceae</taxon>
        <taxon>Aphanomyces</taxon>
    </lineage>
</organism>
<dbReference type="EMBL" id="KI913117">
    <property type="protein sequence ID" value="ETV85739.1"/>
    <property type="molecule type" value="Genomic_DNA"/>
</dbReference>
<sequence>MRHAMTSAWLVIACVSGATLGPCARNSSVMDRIHAQSTLCLTYEGNNETVMVDPTNSSIWNFSAMHIDVVEALPVTADIVDMSFNKIQALPIPTFNASIRNLNLSYNNINTTTSLAIPANVTVLDLSFNFLEGCSWLAPPLQLTSLYLRGNNLRHTALDASTLPPLLVFLDLRDNPHLVLTLDNSTLARVTGANFTLRLPNAQLTSTSTYCANGTRPVVVHNTMMCVMNESNSNSLTSTKNYTPMYMLVAVCTVFFALVAIRFSHCSAYDDLPREQRMATPASNSMVLP</sequence>